<feature type="compositionally biased region" description="Polar residues" evidence="1">
    <location>
        <begin position="236"/>
        <end position="258"/>
    </location>
</feature>
<dbReference type="AlphaFoldDB" id="A0A7J6VUV0"/>
<feature type="compositionally biased region" description="Low complexity" evidence="1">
    <location>
        <begin position="311"/>
        <end position="327"/>
    </location>
</feature>
<reference evidence="2 3" key="1">
    <citation type="submission" date="2020-06" db="EMBL/GenBank/DDBJ databases">
        <title>Transcriptomic and genomic resources for Thalictrum thalictroides and T. hernandezii: Facilitating candidate gene discovery in an emerging model plant lineage.</title>
        <authorList>
            <person name="Arias T."/>
            <person name="Riano-Pachon D.M."/>
            <person name="Di Stilio V.S."/>
        </authorList>
    </citation>
    <scope>NUCLEOTIDE SEQUENCE [LARGE SCALE GENOMIC DNA]</scope>
    <source>
        <strain evidence="3">cv. WT478/WT964</strain>
        <tissue evidence="2">Leaves</tissue>
    </source>
</reference>
<feature type="compositionally biased region" description="Polar residues" evidence="1">
    <location>
        <begin position="271"/>
        <end position="289"/>
    </location>
</feature>
<dbReference type="Proteomes" id="UP000554482">
    <property type="component" value="Unassembled WGS sequence"/>
</dbReference>
<evidence type="ECO:0000256" key="1">
    <source>
        <dbReference type="SAM" id="MobiDB-lite"/>
    </source>
</evidence>
<organism evidence="2 3">
    <name type="scientific">Thalictrum thalictroides</name>
    <name type="common">Rue-anemone</name>
    <name type="synonym">Anemone thalictroides</name>
    <dbReference type="NCBI Taxonomy" id="46969"/>
    <lineage>
        <taxon>Eukaryota</taxon>
        <taxon>Viridiplantae</taxon>
        <taxon>Streptophyta</taxon>
        <taxon>Embryophyta</taxon>
        <taxon>Tracheophyta</taxon>
        <taxon>Spermatophyta</taxon>
        <taxon>Magnoliopsida</taxon>
        <taxon>Ranunculales</taxon>
        <taxon>Ranunculaceae</taxon>
        <taxon>Thalictroideae</taxon>
        <taxon>Thalictrum</taxon>
    </lineage>
</organism>
<proteinExistence type="predicted"/>
<gene>
    <name evidence="2" type="ORF">FRX31_022463</name>
</gene>
<feature type="region of interest" description="Disordered" evidence="1">
    <location>
        <begin position="236"/>
        <end position="343"/>
    </location>
</feature>
<name>A0A7J6VUV0_THATH</name>
<keyword evidence="3" id="KW-1185">Reference proteome</keyword>
<sequence length="343" mass="37541">MLKSIGHGLGNFLSIDADTINLTKPDVARICVEMDLQYDLPDSFWLEGHGYEGYWQPLYFPGFLFCGFCSKTGHSLEFCRKKNPALQKEITKNRVPAVNRNKGTIQQPKNSQATVNTKQNEGVYKATGKVFTEIPTSSTFEKGESSIAAEELATTRLIHTQVLQVPQISLPSPMVTLTGEHQPMVISEGKKVEDTQPILTAQSPKTIEQPPSTNNPPLCLANPFAVLDTIEEEDLQITQQKDAPSTLDKPTNTRFLDQSNPSISTPTNSSLEPLTTQKDPSTRTPSTHHSPIPSLVQDISANSRSITPNQKKTTSSPNSSEKSSFPSAGFLDKAFASDKNPLG</sequence>
<dbReference type="EMBL" id="JABWDY010027350">
    <property type="protein sequence ID" value="KAF5187950.1"/>
    <property type="molecule type" value="Genomic_DNA"/>
</dbReference>
<accession>A0A7J6VUV0</accession>
<dbReference type="PANTHER" id="PTHR31286">
    <property type="entry name" value="GLYCINE-RICH CELL WALL STRUCTURAL PROTEIN 1.8-LIKE"/>
    <property type="match status" value="1"/>
</dbReference>
<feature type="compositionally biased region" description="Polar residues" evidence="1">
    <location>
        <begin position="297"/>
        <end position="310"/>
    </location>
</feature>
<comment type="caution">
    <text evidence="2">The sequence shown here is derived from an EMBL/GenBank/DDBJ whole genome shotgun (WGS) entry which is preliminary data.</text>
</comment>
<evidence type="ECO:0000313" key="2">
    <source>
        <dbReference type="EMBL" id="KAF5187950.1"/>
    </source>
</evidence>
<dbReference type="InterPro" id="IPR040256">
    <property type="entry name" value="At4g02000-like"/>
</dbReference>
<dbReference type="PANTHER" id="PTHR31286:SF99">
    <property type="entry name" value="DUF4283 DOMAIN-CONTAINING PROTEIN"/>
    <property type="match status" value="1"/>
</dbReference>
<dbReference type="OrthoDB" id="1305792at2759"/>
<feature type="compositionally biased region" description="Low complexity" evidence="1">
    <location>
        <begin position="259"/>
        <end position="270"/>
    </location>
</feature>
<feature type="non-terminal residue" evidence="2">
    <location>
        <position position="343"/>
    </location>
</feature>
<evidence type="ECO:0000313" key="3">
    <source>
        <dbReference type="Proteomes" id="UP000554482"/>
    </source>
</evidence>
<protein>
    <submittedName>
        <fullName evidence="2">Uncharacterized protein</fullName>
    </submittedName>
</protein>